<comment type="caution">
    <text evidence="2">The sequence shown here is derived from an EMBL/GenBank/DDBJ whole genome shotgun (WGS) entry which is preliminary data.</text>
</comment>
<feature type="compositionally biased region" description="Basic and acidic residues" evidence="1">
    <location>
        <begin position="152"/>
        <end position="162"/>
    </location>
</feature>
<reference evidence="2 3" key="1">
    <citation type="submission" date="2024-04" db="EMBL/GenBank/DDBJ databases">
        <authorList>
            <person name="Rising A."/>
            <person name="Reimegard J."/>
            <person name="Sonavane S."/>
            <person name="Akerstrom W."/>
            <person name="Nylinder S."/>
            <person name="Hedman E."/>
            <person name="Kallberg Y."/>
        </authorList>
    </citation>
    <scope>NUCLEOTIDE SEQUENCE [LARGE SCALE GENOMIC DNA]</scope>
</reference>
<name>A0AAV2BF27_9ARAC</name>
<keyword evidence="3" id="KW-1185">Reference proteome</keyword>
<accession>A0AAV2BF27</accession>
<dbReference type="AlphaFoldDB" id="A0AAV2BF27"/>
<evidence type="ECO:0000256" key="1">
    <source>
        <dbReference type="SAM" id="MobiDB-lite"/>
    </source>
</evidence>
<feature type="compositionally biased region" description="Basic residues" evidence="1">
    <location>
        <begin position="183"/>
        <end position="192"/>
    </location>
</feature>
<dbReference type="GO" id="GO:0006360">
    <property type="term" value="P:transcription by RNA polymerase I"/>
    <property type="evidence" value="ECO:0007669"/>
    <property type="project" value="InterPro"/>
</dbReference>
<proteinExistence type="predicted"/>
<dbReference type="Proteomes" id="UP001497382">
    <property type="component" value="Unassembled WGS sequence"/>
</dbReference>
<protein>
    <submittedName>
        <fullName evidence="2">Uncharacterized protein</fullName>
    </submittedName>
</protein>
<evidence type="ECO:0000313" key="2">
    <source>
        <dbReference type="EMBL" id="CAL1294832.1"/>
    </source>
</evidence>
<dbReference type="Pfam" id="PF08208">
    <property type="entry name" value="RNA_polI_A34"/>
    <property type="match status" value="1"/>
</dbReference>
<organism evidence="2 3">
    <name type="scientific">Larinioides sclopetarius</name>
    <dbReference type="NCBI Taxonomy" id="280406"/>
    <lineage>
        <taxon>Eukaryota</taxon>
        <taxon>Metazoa</taxon>
        <taxon>Ecdysozoa</taxon>
        <taxon>Arthropoda</taxon>
        <taxon>Chelicerata</taxon>
        <taxon>Arachnida</taxon>
        <taxon>Araneae</taxon>
        <taxon>Araneomorphae</taxon>
        <taxon>Entelegynae</taxon>
        <taxon>Araneoidea</taxon>
        <taxon>Araneidae</taxon>
        <taxon>Larinioides</taxon>
    </lineage>
</organism>
<dbReference type="Gene3D" id="6.20.250.70">
    <property type="match status" value="1"/>
</dbReference>
<dbReference type="EMBL" id="CAXIEN010000355">
    <property type="protein sequence ID" value="CAL1294832.1"/>
    <property type="molecule type" value="Genomic_DNA"/>
</dbReference>
<gene>
    <name evidence="2" type="ORF">LARSCL_LOCUS18939</name>
</gene>
<sequence length="217" mass="24798">MNSAAEAVNFECPKGFSKEEAQSQLYFEDIEDNSELWLVRVPNDMDPSDLENQVISMNKHSEILSGSNEKFYECFTEKCVMPNLCLVLPHKEDKTLEEVRKPFKGSLLVTDYVMDNVIKMETEEIEPKEEPIAEEEQNGDTSLRRKSKSNKSSKEDKNKEDLELPFDLNLGDDNQASSSQQKSSKKSKKKKSKDPDSLKVEPMSDADEFPNCKSQKK</sequence>
<evidence type="ECO:0000313" key="3">
    <source>
        <dbReference type="Proteomes" id="UP001497382"/>
    </source>
</evidence>
<feature type="compositionally biased region" description="Acidic residues" evidence="1">
    <location>
        <begin position="123"/>
        <end position="138"/>
    </location>
</feature>
<dbReference type="InterPro" id="IPR013240">
    <property type="entry name" value="DNA-dir_RNA_pol1_su_RPA34"/>
</dbReference>
<feature type="region of interest" description="Disordered" evidence="1">
    <location>
        <begin position="123"/>
        <end position="217"/>
    </location>
</feature>